<evidence type="ECO:0000313" key="3">
    <source>
        <dbReference type="EMBL" id="KMS72069.1"/>
    </source>
</evidence>
<feature type="domain" description="CYTH" evidence="2">
    <location>
        <begin position="3"/>
        <end position="159"/>
    </location>
</feature>
<protein>
    <recommendedName>
        <fullName evidence="2">CYTH domain-containing protein</fullName>
    </recommendedName>
</protein>
<dbReference type="PROSITE" id="PS51707">
    <property type="entry name" value="CYTH"/>
    <property type="match status" value="1"/>
</dbReference>
<dbReference type="PATRIC" id="fig|1938.3.peg.8921"/>
<reference evidence="3 4" key="1">
    <citation type="submission" date="2015-06" db="EMBL/GenBank/DDBJ databases">
        <authorList>
            <person name="Ju K.-S."/>
            <person name="Doroghazi J.R."/>
            <person name="Metcalf W.W."/>
        </authorList>
    </citation>
    <scope>NUCLEOTIDE SEQUENCE [LARGE SCALE GENOMIC DNA]</scope>
    <source>
        <strain evidence="3 4">NRRL 3414</strain>
    </source>
</reference>
<dbReference type="SMART" id="SM01118">
    <property type="entry name" value="CYTH"/>
    <property type="match status" value="1"/>
</dbReference>
<accession>A0A0J7Z8H1</accession>
<proteinExistence type="predicted"/>
<dbReference type="Gene3D" id="2.40.320.10">
    <property type="entry name" value="Hypothetical Protein Pfu-838710-001"/>
    <property type="match status" value="1"/>
</dbReference>
<evidence type="ECO:0000256" key="1">
    <source>
        <dbReference type="PIRSR" id="PIRSR016487-1"/>
    </source>
</evidence>
<gene>
    <name evidence="3" type="ORF">ACM01_24660</name>
</gene>
<dbReference type="AlphaFoldDB" id="A0A0J7Z8H1"/>
<dbReference type="InterPro" id="IPR023577">
    <property type="entry name" value="CYTH_domain"/>
</dbReference>
<comment type="caution">
    <text evidence="3">The sequence shown here is derived from an EMBL/GenBank/DDBJ whole genome shotgun (WGS) entry which is preliminary data.</text>
</comment>
<organism evidence="3 4">
    <name type="scientific">Streptomyces viridochromogenes</name>
    <dbReference type="NCBI Taxonomy" id="1938"/>
    <lineage>
        <taxon>Bacteria</taxon>
        <taxon>Bacillati</taxon>
        <taxon>Actinomycetota</taxon>
        <taxon>Actinomycetes</taxon>
        <taxon>Kitasatosporales</taxon>
        <taxon>Streptomycetaceae</taxon>
        <taxon>Streptomyces</taxon>
    </lineage>
</organism>
<dbReference type="Proteomes" id="UP000037432">
    <property type="component" value="Unassembled WGS sequence"/>
</dbReference>
<dbReference type="PIRSF" id="PIRSF016487">
    <property type="entry name" value="CYTH_UCP016487"/>
    <property type="match status" value="1"/>
</dbReference>
<dbReference type="PANTHER" id="PTHR40114">
    <property type="entry name" value="SLR0698 PROTEIN"/>
    <property type="match status" value="1"/>
</dbReference>
<dbReference type="EMBL" id="LFNT01000030">
    <property type="protein sequence ID" value="KMS72069.1"/>
    <property type="molecule type" value="Genomic_DNA"/>
</dbReference>
<dbReference type="RefSeq" id="WP_048583532.1">
    <property type="nucleotide sequence ID" value="NZ_LFNT01000030.1"/>
</dbReference>
<evidence type="ECO:0000259" key="2">
    <source>
        <dbReference type="PROSITE" id="PS51707"/>
    </source>
</evidence>
<name>A0A0J7Z8H1_STRVR</name>
<dbReference type="OrthoDB" id="9805588at2"/>
<sequence length="169" mass="18692">MTNLEIERKFKIEDGWEVPPGATSEQVRQAYLTARGADPEIRVRAKGAKRVLTVKSSAPDAGPLVRREVEFEIAPDVFEQLWELSRGECLDKRRWNVPYDGRTVTVDVYEGPLAGLRVAEIEFDSVDEAGAFEPPEWFGAELTGDPAWSNRELAAARAPSGTVLPDPAP</sequence>
<evidence type="ECO:0000313" key="4">
    <source>
        <dbReference type="Proteomes" id="UP000037432"/>
    </source>
</evidence>
<dbReference type="SUPFAM" id="SSF55154">
    <property type="entry name" value="CYTH-like phosphatases"/>
    <property type="match status" value="1"/>
</dbReference>
<dbReference type="Pfam" id="PF01928">
    <property type="entry name" value="CYTH"/>
    <property type="match status" value="1"/>
</dbReference>
<dbReference type="InterPro" id="IPR012042">
    <property type="entry name" value="NeuTTM/CthTTM-like"/>
</dbReference>
<dbReference type="PANTHER" id="PTHR40114:SF1">
    <property type="entry name" value="SLR0698 PROTEIN"/>
    <property type="match status" value="1"/>
</dbReference>
<feature type="active site" description="Proton acceptor" evidence="1">
    <location>
        <position position="31"/>
    </location>
</feature>
<dbReference type="InterPro" id="IPR033469">
    <property type="entry name" value="CYTH-like_dom_sf"/>
</dbReference>